<dbReference type="Pfam" id="PF01678">
    <property type="entry name" value="DAP_epimerase"/>
    <property type="match status" value="2"/>
</dbReference>
<feature type="binding site" evidence="8">
    <location>
        <position position="37"/>
    </location>
    <ligand>
        <name>substrate</name>
    </ligand>
</feature>
<dbReference type="Gene3D" id="3.10.310.10">
    <property type="entry name" value="Diaminopimelate Epimerase, Chain A, domain 1"/>
    <property type="match status" value="2"/>
</dbReference>
<keyword evidence="8" id="KW-0963">Cytoplasm</keyword>
<dbReference type="PANTHER" id="PTHR31689">
    <property type="entry name" value="DIAMINOPIMELATE EPIMERASE, CHLOROPLASTIC"/>
    <property type="match status" value="1"/>
</dbReference>
<keyword evidence="5 8" id="KW-0457">Lysine biosynthesis</keyword>
<dbReference type="PANTHER" id="PTHR31689:SF0">
    <property type="entry name" value="DIAMINOPIMELATE EPIMERASE"/>
    <property type="match status" value="1"/>
</dbReference>
<dbReference type="HAMAP" id="MF_00197">
    <property type="entry name" value="DAP_epimerase"/>
    <property type="match status" value="1"/>
</dbReference>
<dbReference type="Proteomes" id="UP000599009">
    <property type="component" value="Unassembled WGS sequence"/>
</dbReference>
<feature type="binding site" evidence="8">
    <location>
        <position position="216"/>
    </location>
    <ligand>
        <name>substrate</name>
    </ligand>
</feature>
<dbReference type="InterPro" id="IPR018510">
    <property type="entry name" value="DAP_epimerase_AS"/>
</dbReference>
<feature type="binding site" evidence="8">
    <location>
        <position position="183"/>
    </location>
    <ligand>
        <name>substrate</name>
    </ligand>
</feature>
<comment type="function">
    <text evidence="8">Catalyzes the stereoinversion of LL-2,6-diaminopimelate (L,L-DAP) to meso-diaminopimelate (meso-DAP), a precursor of L-lysine and an essential component of the bacterial peptidoglycan.</text>
</comment>
<evidence type="ECO:0000313" key="11">
    <source>
        <dbReference type="Proteomes" id="UP000599009"/>
    </source>
</evidence>
<comment type="subcellular location">
    <subcellularLocation>
        <location evidence="8">Cytoplasm</location>
    </subcellularLocation>
</comment>
<evidence type="ECO:0000256" key="9">
    <source>
        <dbReference type="PROSITE-ProRule" id="PRU10125"/>
    </source>
</evidence>
<keyword evidence="4 8" id="KW-0028">Amino-acid biosynthesis</keyword>
<evidence type="ECO:0000256" key="7">
    <source>
        <dbReference type="ARBA" id="ARBA00051712"/>
    </source>
</evidence>
<evidence type="ECO:0000256" key="2">
    <source>
        <dbReference type="ARBA" id="ARBA00010219"/>
    </source>
</evidence>
<feature type="active site" description="Proton donor" evidence="8">
    <location>
        <position position="99"/>
    </location>
</feature>
<evidence type="ECO:0000256" key="3">
    <source>
        <dbReference type="ARBA" id="ARBA00013080"/>
    </source>
</evidence>
<feature type="binding site" evidence="8">
    <location>
        <begin position="100"/>
        <end position="101"/>
    </location>
    <ligand>
        <name>substrate</name>
    </ligand>
</feature>
<feature type="binding site" evidence="8">
    <location>
        <position position="90"/>
    </location>
    <ligand>
        <name>substrate</name>
    </ligand>
</feature>
<evidence type="ECO:0000256" key="4">
    <source>
        <dbReference type="ARBA" id="ARBA00022605"/>
    </source>
</evidence>
<comment type="similarity">
    <text evidence="2 8">Belongs to the diaminopimelate epimerase family.</text>
</comment>
<keyword evidence="6 8" id="KW-0413">Isomerase</keyword>
<dbReference type="EC" id="5.1.1.7" evidence="3 8"/>
<feature type="active site" description="Proton acceptor" evidence="8">
    <location>
        <position position="243"/>
    </location>
</feature>
<dbReference type="SUPFAM" id="SSF54506">
    <property type="entry name" value="Diaminopimelate epimerase-like"/>
    <property type="match status" value="2"/>
</dbReference>
<evidence type="ECO:0000256" key="1">
    <source>
        <dbReference type="ARBA" id="ARBA00005196"/>
    </source>
</evidence>
<comment type="catalytic activity">
    <reaction evidence="7 8">
        <text>(2S,6S)-2,6-diaminopimelate = meso-2,6-diaminopimelate</text>
        <dbReference type="Rhea" id="RHEA:15393"/>
        <dbReference type="ChEBI" id="CHEBI:57609"/>
        <dbReference type="ChEBI" id="CHEBI:57791"/>
        <dbReference type="EC" id="5.1.1.7"/>
    </reaction>
</comment>
<feature type="binding site" evidence="8">
    <location>
        <begin position="234"/>
        <end position="235"/>
    </location>
    <ligand>
        <name>substrate</name>
    </ligand>
</feature>
<dbReference type="NCBIfam" id="TIGR00652">
    <property type="entry name" value="DapF"/>
    <property type="match status" value="1"/>
</dbReference>
<feature type="binding site" evidence="8">
    <location>
        <position position="70"/>
    </location>
    <ligand>
        <name>substrate</name>
    </ligand>
</feature>
<feature type="site" description="Important for dimerization" evidence="8">
    <location>
        <position position="295"/>
    </location>
</feature>
<organism evidence="10 11">
    <name type="scientific">Luteimonas terricola</name>
    <dbReference type="NCBI Taxonomy" id="645597"/>
    <lineage>
        <taxon>Bacteria</taxon>
        <taxon>Pseudomonadati</taxon>
        <taxon>Pseudomonadota</taxon>
        <taxon>Gammaproteobacteria</taxon>
        <taxon>Lysobacterales</taxon>
        <taxon>Lysobacteraceae</taxon>
        <taxon>Luteimonas</taxon>
    </lineage>
</organism>
<comment type="pathway">
    <text evidence="1 8">Amino-acid biosynthesis; L-lysine biosynthesis via DAP pathway; DL-2,6-diaminopimelate from LL-2,6-diaminopimelate: step 1/1.</text>
</comment>
<dbReference type="InterPro" id="IPR001653">
    <property type="entry name" value="DAP_epimerase_DapF"/>
</dbReference>
<protein>
    <recommendedName>
        <fullName evidence="3 8">Diaminopimelate epimerase</fullName>
        <shortName evidence="8">DAP epimerase</shortName>
        <ecNumber evidence="3 8">5.1.1.7</ecNumber>
    </recommendedName>
    <alternativeName>
        <fullName evidence="8">PLP-independent amino acid racemase</fullName>
    </alternativeName>
</protein>
<proteinExistence type="inferred from homology"/>
<comment type="caution">
    <text evidence="10">The sequence shown here is derived from an EMBL/GenBank/DDBJ whole genome shotgun (WGS) entry which is preliminary data.</text>
</comment>
<dbReference type="EMBL" id="BMME01000001">
    <property type="protein sequence ID" value="GGJ97776.1"/>
    <property type="molecule type" value="Genomic_DNA"/>
</dbReference>
<feature type="site" description="Could be important to modulate the pK values of the two catalytic cysteine residues" evidence="8">
    <location>
        <position position="185"/>
    </location>
</feature>
<keyword evidence="11" id="KW-1185">Reference proteome</keyword>
<evidence type="ECO:0000256" key="6">
    <source>
        <dbReference type="ARBA" id="ARBA00023235"/>
    </source>
</evidence>
<dbReference type="PROSITE" id="PS01326">
    <property type="entry name" value="DAP_EPIMERASE"/>
    <property type="match status" value="1"/>
</dbReference>
<name>A0ABQ2E697_9GAMM</name>
<accession>A0ABQ2E697</accession>
<gene>
    <name evidence="8 10" type="primary">dapF</name>
    <name evidence="10" type="ORF">GCM10011394_03370</name>
</gene>
<sequence>MVPAAIPATTVMATPDPVTATAAPAGLRFSKMHGAGNDFVVLDLRDGTSPPDAALCRLLADRHRGVGCDQILTIAAPRSDGAVASYAIWNADGSPSQQCGNGARCVAAWLVRDGAAAGDFLLDSPLASHRVRALGDAGFEIGMGVPVFAPARIPLAGFDEEADACMIEVDGRRLRVGAVSMGNPHAVLEVDDVDAAPVAELGPALQRHAAFPQSCNVGFAQVLDRSRIRLRVYERGVGETLACGSGACAAVAVLARRGRVDAAIGVDVALPGGTLRIYHCADGSLRMAGPAAFVYEGIFTA</sequence>
<evidence type="ECO:0000313" key="10">
    <source>
        <dbReference type="EMBL" id="GGJ97776.1"/>
    </source>
</evidence>
<reference evidence="11" key="1">
    <citation type="journal article" date="2019" name="Int. J. Syst. Evol. Microbiol.">
        <title>The Global Catalogue of Microorganisms (GCM) 10K type strain sequencing project: providing services to taxonomists for standard genome sequencing and annotation.</title>
        <authorList>
            <consortium name="The Broad Institute Genomics Platform"/>
            <consortium name="The Broad Institute Genome Sequencing Center for Infectious Disease"/>
            <person name="Wu L."/>
            <person name="Ma J."/>
        </authorList>
    </citation>
    <scope>NUCLEOTIDE SEQUENCE [LARGE SCALE GENOMIC DNA]</scope>
    <source>
        <strain evidence="11">CGMCC 1.8985</strain>
    </source>
</reference>
<evidence type="ECO:0000256" key="8">
    <source>
        <dbReference type="HAMAP-Rule" id="MF_00197"/>
    </source>
</evidence>
<feature type="site" description="Could be important to modulate the pK values of the two catalytic cysteine residues" evidence="8">
    <location>
        <position position="234"/>
    </location>
</feature>
<feature type="binding site" evidence="8">
    <location>
        <begin position="244"/>
        <end position="245"/>
    </location>
    <ligand>
        <name>substrate</name>
    </ligand>
</feature>
<evidence type="ECO:0000256" key="5">
    <source>
        <dbReference type="ARBA" id="ARBA00023154"/>
    </source>
</evidence>
<feature type="active site" evidence="9">
    <location>
        <position position="99"/>
    </location>
</feature>
<comment type="subunit">
    <text evidence="8">Homodimer.</text>
</comment>